<dbReference type="Proteomes" id="UP000036097">
    <property type="component" value="Unassembled WGS sequence"/>
</dbReference>
<name>A0A0J1GUS8_9GAMM</name>
<dbReference type="STRING" id="1195763.ABT56_18745"/>
<dbReference type="AlphaFoldDB" id="A0A0J1GUS8"/>
<protein>
    <submittedName>
        <fullName evidence="1">Uncharacterized protein</fullName>
    </submittedName>
</protein>
<keyword evidence="2" id="KW-1185">Reference proteome</keyword>
<sequence>EVVAGAEAVQSGNAVDEVANEIAFTSERVKSVYMYLLSKYPVNAQQAIVINYRDTGLLSDLASELEMNTFELSKILMSEKKLFTGNENE</sequence>
<dbReference type="EMBL" id="LDOT01000032">
    <property type="protein sequence ID" value="KLV03478.1"/>
    <property type="molecule type" value="Genomic_DNA"/>
</dbReference>
<evidence type="ECO:0000313" key="2">
    <source>
        <dbReference type="Proteomes" id="UP000036097"/>
    </source>
</evidence>
<dbReference type="PATRIC" id="fig|1195763.3.peg.4007"/>
<feature type="non-terminal residue" evidence="1">
    <location>
        <position position="1"/>
    </location>
</feature>
<reference evidence="1 2" key="1">
    <citation type="submission" date="2015-05" db="EMBL/GenBank/DDBJ databases">
        <title>Photobacterium galathea sp. nov.</title>
        <authorList>
            <person name="Machado H."/>
            <person name="Gram L."/>
        </authorList>
    </citation>
    <scope>NUCLEOTIDE SEQUENCE [LARGE SCALE GENOMIC DNA]</scope>
    <source>
        <strain evidence="1 2">CGMCC 1.12159</strain>
    </source>
</reference>
<evidence type="ECO:0000313" key="1">
    <source>
        <dbReference type="EMBL" id="KLV03478.1"/>
    </source>
</evidence>
<organism evidence="1 2">
    <name type="scientific">Photobacterium aquae</name>
    <dbReference type="NCBI Taxonomy" id="1195763"/>
    <lineage>
        <taxon>Bacteria</taxon>
        <taxon>Pseudomonadati</taxon>
        <taxon>Pseudomonadota</taxon>
        <taxon>Gammaproteobacteria</taxon>
        <taxon>Vibrionales</taxon>
        <taxon>Vibrionaceae</taxon>
        <taxon>Photobacterium</taxon>
    </lineage>
</organism>
<dbReference type="RefSeq" id="WP_047880441.1">
    <property type="nucleotide sequence ID" value="NZ_LDOT01000032.1"/>
</dbReference>
<comment type="caution">
    <text evidence="1">The sequence shown here is derived from an EMBL/GenBank/DDBJ whole genome shotgun (WGS) entry which is preliminary data.</text>
</comment>
<gene>
    <name evidence="1" type="ORF">ABT56_18745</name>
</gene>
<accession>A0A0J1GUS8</accession>
<proteinExistence type="predicted"/>